<proteinExistence type="inferred from homology"/>
<dbReference type="InterPro" id="IPR036390">
    <property type="entry name" value="WH_DNA-bd_sf"/>
</dbReference>
<dbReference type="PANTHER" id="PTHR18964">
    <property type="entry name" value="ROK (REPRESSOR, ORF, KINASE) FAMILY"/>
    <property type="match status" value="1"/>
</dbReference>
<accession>A0ABW3D9R3</accession>
<gene>
    <name evidence="4" type="ORF">ACFQ03_12155</name>
</gene>
<comment type="caution">
    <text evidence="4">The sequence shown here is derived from an EMBL/GenBank/DDBJ whole genome shotgun (WGS) entry which is preliminary data.</text>
</comment>
<dbReference type="Gene3D" id="1.10.10.10">
    <property type="entry name" value="Winged helix-like DNA-binding domain superfamily/Winged helix DNA-binding domain"/>
    <property type="match status" value="1"/>
</dbReference>
<dbReference type="Pfam" id="PF00480">
    <property type="entry name" value="ROK"/>
    <property type="match status" value="1"/>
</dbReference>
<keyword evidence="3" id="KW-0119">Carbohydrate metabolism</keyword>
<evidence type="ECO:0000256" key="1">
    <source>
        <dbReference type="ARBA" id="ARBA00002486"/>
    </source>
</evidence>
<dbReference type="Proteomes" id="UP001597120">
    <property type="component" value="Unassembled WGS sequence"/>
</dbReference>
<evidence type="ECO:0000313" key="4">
    <source>
        <dbReference type="EMBL" id="MFD0869905.1"/>
    </source>
</evidence>
<keyword evidence="3" id="KW-0859">Xylose metabolism</keyword>
<dbReference type="InterPro" id="IPR000600">
    <property type="entry name" value="ROK"/>
</dbReference>
<dbReference type="EMBL" id="JBHTIU010000039">
    <property type="protein sequence ID" value="MFD0869905.1"/>
    <property type="molecule type" value="Genomic_DNA"/>
</dbReference>
<evidence type="ECO:0000256" key="3">
    <source>
        <dbReference type="ARBA" id="ARBA00022629"/>
    </source>
</evidence>
<organism evidence="4 5">
    <name type="scientific">Paenibacillus residui</name>
    <dbReference type="NCBI Taxonomy" id="629724"/>
    <lineage>
        <taxon>Bacteria</taxon>
        <taxon>Bacillati</taxon>
        <taxon>Bacillota</taxon>
        <taxon>Bacilli</taxon>
        <taxon>Bacillales</taxon>
        <taxon>Paenibacillaceae</taxon>
        <taxon>Paenibacillus</taxon>
    </lineage>
</organism>
<dbReference type="InterPro" id="IPR043129">
    <property type="entry name" value="ATPase_NBD"/>
</dbReference>
<reference evidence="5" key="1">
    <citation type="journal article" date="2019" name="Int. J. Syst. Evol. Microbiol.">
        <title>The Global Catalogue of Microorganisms (GCM) 10K type strain sequencing project: providing services to taxonomists for standard genome sequencing and annotation.</title>
        <authorList>
            <consortium name="The Broad Institute Genomics Platform"/>
            <consortium name="The Broad Institute Genome Sequencing Center for Infectious Disease"/>
            <person name="Wu L."/>
            <person name="Ma J."/>
        </authorList>
    </citation>
    <scope>NUCLEOTIDE SEQUENCE [LARGE SCALE GENOMIC DNA]</scope>
    <source>
        <strain evidence="5">CCUG 57263</strain>
    </source>
</reference>
<sequence>MQKHDQDYIKKKNKATVFQLIKSSSPISRASIAKKTGMSPTTVGRIVAELYEQGFVKETEEQVTTGLGRKATMLELDRTSVLTAGVELDKSKFRIGMVDFDGRIISLREVNREVSETAEQTLNRIGLELQSMIEQEGMDPGKIIGLGIGMPGIVDEQSGEVILSAQLGWRNVRVAETLKTITGYEVAVDNELKVKALAEYCYGAAKGSKRTALIGFGTGVGSALIINGEIYRGETNSAGEIGHTIVDPNGVMCECGKIGCLQTYIAESSLITESNKIKPISTLNELFEERRKGQFWAANILDRAITFIGITIANVICLYNPDTVIVSGDLVEKYDEVRSFFENDQLQQYVWEPLRDTYQVVYSALGSEGVVIGSSLLAQEKFLSIEC</sequence>
<comment type="similarity">
    <text evidence="2">Belongs to the ROK (NagC/XylR) family.</text>
</comment>
<dbReference type="InterPro" id="IPR036388">
    <property type="entry name" value="WH-like_DNA-bd_sf"/>
</dbReference>
<evidence type="ECO:0000313" key="5">
    <source>
        <dbReference type="Proteomes" id="UP001597120"/>
    </source>
</evidence>
<dbReference type="Gene3D" id="3.30.420.40">
    <property type="match status" value="2"/>
</dbReference>
<dbReference type="PANTHER" id="PTHR18964:SF149">
    <property type="entry name" value="BIFUNCTIONAL UDP-N-ACETYLGLUCOSAMINE 2-EPIMERASE_N-ACETYLMANNOSAMINE KINASE"/>
    <property type="match status" value="1"/>
</dbReference>
<protein>
    <submittedName>
        <fullName evidence="4">ROK family protein</fullName>
    </submittedName>
</protein>
<dbReference type="RefSeq" id="WP_379288369.1">
    <property type="nucleotide sequence ID" value="NZ_JBHTIU010000039.1"/>
</dbReference>
<name>A0ABW3D9R3_9BACL</name>
<keyword evidence="5" id="KW-1185">Reference proteome</keyword>
<dbReference type="Pfam" id="PF13412">
    <property type="entry name" value="HTH_24"/>
    <property type="match status" value="1"/>
</dbReference>
<evidence type="ECO:0000256" key="2">
    <source>
        <dbReference type="ARBA" id="ARBA00006479"/>
    </source>
</evidence>
<dbReference type="SUPFAM" id="SSF46785">
    <property type="entry name" value="Winged helix' DNA-binding domain"/>
    <property type="match status" value="1"/>
</dbReference>
<dbReference type="SUPFAM" id="SSF53067">
    <property type="entry name" value="Actin-like ATPase domain"/>
    <property type="match status" value="1"/>
</dbReference>
<comment type="function">
    <text evidence="1">Transcriptional repressor of xylose-utilizing enzymes.</text>
</comment>